<dbReference type="Gene3D" id="3.10.450.300">
    <property type="entry name" value="YebF/Colicin-M immunity protein"/>
    <property type="match status" value="1"/>
</dbReference>
<evidence type="ECO:0000256" key="4">
    <source>
        <dbReference type="HAMAP-Rule" id="MF_01435"/>
    </source>
</evidence>
<evidence type="ECO:0000256" key="5">
    <source>
        <dbReference type="PROSITE-ProRule" id="PRU01323"/>
    </source>
</evidence>
<feature type="signal peptide" evidence="4">
    <location>
        <begin position="1"/>
        <end position="23"/>
    </location>
</feature>
<evidence type="ECO:0000313" key="6">
    <source>
        <dbReference type="EMBL" id="CNE25327.1"/>
    </source>
</evidence>
<feature type="disulfide bond" evidence="5">
    <location>
        <begin position="34"/>
        <end position="107"/>
    </location>
</feature>
<comment type="subcellular location">
    <subcellularLocation>
        <location evidence="4">Secreted</location>
    </subcellularLocation>
</comment>
<evidence type="ECO:0000256" key="2">
    <source>
        <dbReference type="ARBA" id="ARBA00022729"/>
    </source>
</evidence>
<gene>
    <name evidence="4 6" type="primary">yebF</name>
    <name evidence="6" type="ORF">ERS008491_00803</name>
</gene>
<evidence type="ECO:0000313" key="7">
    <source>
        <dbReference type="Proteomes" id="UP000045824"/>
    </source>
</evidence>
<organism evidence="6 7">
    <name type="scientific">Yersinia kristensenii</name>
    <dbReference type="NCBI Taxonomy" id="28152"/>
    <lineage>
        <taxon>Bacteria</taxon>
        <taxon>Pseudomonadati</taxon>
        <taxon>Pseudomonadota</taxon>
        <taxon>Gammaproteobacteria</taxon>
        <taxon>Enterobacterales</taxon>
        <taxon>Yersiniaceae</taxon>
        <taxon>Yersinia</taxon>
    </lineage>
</organism>
<dbReference type="NCBIfam" id="NF041240">
    <property type="entry name" value="YebF_not_Cmi"/>
    <property type="match status" value="1"/>
</dbReference>
<dbReference type="Pfam" id="PF13995">
    <property type="entry name" value="YebF"/>
    <property type="match status" value="1"/>
</dbReference>
<dbReference type="InterPro" id="IPR020236">
    <property type="entry name" value="Uncharacterised_YebF"/>
</dbReference>
<accession>A0A0T9KSC7</accession>
<dbReference type="GO" id="GO:0005576">
    <property type="term" value="C:extracellular region"/>
    <property type="evidence" value="ECO:0007669"/>
    <property type="project" value="UniProtKB-SubCell"/>
</dbReference>
<dbReference type="HAMAP" id="MF_01435">
    <property type="entry name" value="YebF"/>
    <property type="match status" value="1"/>
</dbReference>
<dbReference type="PROSITE" id="PS51979">
    <property type="entry name" value="YEBF_CMI"/>
    <property type="match status" value="1"/>
</dbReference>
<reference evidence="6 7" key="1">
    <citation type="submission" date="2015-03" db="EMBL/GenBank/DDBJ databases">
        <authorList>
            <person name="Murphy D."/>
        </authorList>
    </citation>
    <scope>NUCLEOTIDE SEQUENCE [LARGE SCALE GENOMIC DNA]</scope>
    <source>
        <strain evidence="6 7">FCF326</strain>
    </source>
</reference>
<feature type="chain" id="PRO_5008996171" description="Protein YebF" evidence="4">
    <location>
        <begin position="24"/>
        <end position="120"/>
    </location>
</feature>
<comment type="similarity">
    <text evidence="4">Belongs to the YebF family.</text>
</comment>
<dbReference type="AlphaFoldDB" id="A0A0T9KSC7"/>
<evidence type="ECO:0000256" key="1">
    <source>
        <dbReference type="ARBA" id="ARBA00022525"/>
    </source>
</evidence>
<dbReference type="EMBL" id="CPYI01000002">
    <property type="protein sequence ID" value="CNE25327.1"/>
    <property type="molecule type" value="Genomic_DNA"/>
</dbReference>
<sequence length="120" mass="13072" precursor="true">MRKTGLALIVAAALVGVISSVQAQEPRVAKVPTCMGLNQSQVATQVKRDFLQNRITRWEADKKLLGTDSPVAWISAVDITGKDDIWQVPLTARGKKGDKTYQVVLDCKAGTITYTLSRNS</sequence>
<evidence type="ECO:0000256" key="3">
    <source>
        <dbReference type="ARBA" id="ARBA00023157"/>
    </source>
</evidence>
<keyword evidence="2 4" id="KW-0732">Signal</keyword>
<dbReference type="RefSeq" id="WP_050118435.1">
    <property type="nucleotide sequence ID" value="NZ_CAWMAB010000002.1"/>
</dbReference>
<dbReference type="InterPro" id="IPR025603">
    <property type="entry name" value="YebF/ColM_immunity"/>
</dbReference>
<keyword evidence="1 4" id="KW-0964">Secreted</keyword>
<name>A0A0T9KSC7_YERKR</name>
<dbReference type="NCBIfam" id="NF010224">
    <property type="entry name" value="PRK13680.1"/>
    <property type="match status" value="1"/>
</dbReference>
<proteinExistence type="inferred from homology"/>
<dbReference type="InterPro" id="IPR038703">
    <property type="entry name" value="YebF/Cmi_sf"/>
</dbReference>
<dbReference type="Proteomes" id="UP000045824">
    <property type="component" value="Unassembled WGS sequence"/>
</dbReference>
<protein>
    <recommendedName>
        <fullName evidence="4">Protein YebF</fullName>
    </recommendedName>
</protein>
<keyword evidence="3 5" id="KW-1015">Disulfide bond</keyword>